<dbReference type="PANTHER" id="PTHR32341">
    <property type="entry name" value="INTERFERON-INDUCIBLE GTPASE"/>
    <property type="match status" value="1"/>
</dbReference>
<evidence type="ECO:0000313" key="6">
    <source>
        <dbReference type="EMBL" id="KAJ3583505.1"/>
    </source>
</evidence>
<evidence type="ECO:0000313" key="7">
    <source>
        <dbReference type="Proteomes" id="UP001148018"/>
    </source>
</evidence>
<dbReference type="GO" id="GO:0005525">
    <property type="term" value="F:GTP binding"/>
    <property type="evidence" value="ECO:0007669"/>
    <property type="project" value="UniProtKB-KW"/>
</dbReference>
<organism evidence="6 7">
    <name type="scientific">Muraenolepis orangiensis</name>
    <name type="common">Patagonian moray cod</name>
    <dbReference type="NCBI Taxonomy" id="630683"/>
    <lineage>
        <taxon>Eukaryota</taxon>
        <taxon>Metazoa</taxon>
        <taxon>Chordata</taxon>
        <taxon>Craniata</taxon>
        <taxon>Vertebrata</taxon>
        <taxon>Euteleostomi</taxon>
        <taxon>Actinopterygii</taxon>
        <taxon>Neopterygii</taxon>
        <taxon>Teleostei</taxon>
        <taxon>Neoteleostei</taxon>
        <taxon>Acanthomorphata</taxon>
        <taxon>Zeiogadaria</taxon>
        <taxon>Gadariae</taxon>
        <taxon>Gadiformes</taxon>
        <taxon>Muraenolepidoidei</taxon>
        <taxon>Muraenolepididae</taxon>
        <taxon>Muraenolepis</taxon>
    </lineage>
</organism>
<dbReference type="FunFam" id="3.40.50.300:FF:000541">
    <property type="entry name" value="Immunity related GTPase M"/>
    <property type="match status" value="1"/>
</dbReference>
<dbReference type="InterPro" id="IPR027417">
    <property type="entry name" value="P-loop_NTPase"/>
</dbReference>
<evidence type="ECO:0000256" key="1">
    <source>
        <dbReference type="ARBA" id="ARBA00005429"/>
    </source>
</evidence>
<evidence type="ECO:0000256" key="4">
    <source>
        <dbReference type="ARBA" id="ARBA00023134"/>
    </source>
</evidence>
<dbReference type="SUPFAM" id="SSF52540">
    <property type="entry name" value="P-loop containing nucleoside triphosphate hydrolases"/>
    <property type="match status" value="1"/>
</dbReference>
<name>A0A9Q0DAL1_9TELE</name>
<feature type="non-terminal residue" evidence="6">
    <location>
        <position position="240"/>
    </location>
</feature>
<comment type="similarity">
    <text evidence="1">Belongs to the TRAFAC class dynamin-like GTPase superfamily. IRG family.</text>
</comment>
<dbReference type="EMBL" id="JANIIK010000305">
    <property type="protein sequence ID" value="KAJ3583505.1"/>
    <property type="molecule type" value="Genomic_DNA"/>
</dbReference>
<dbReference type="Gene3D" id="3.40.50.300">
    <property type="entry name" value="P-loop containing nucleotide triphosphate hydrolases"/>
    <property type="match status" value="1"/>
</dbReference>
<reference evidence="6" key="1">
    <citation type="submission" date="2022-07" db="EMBL/GenBank/DDBJ databases">
        <title>Chromosome-level genome of Muraenolepis orangiensis.</title>
        <authorList>
            <person name="Kim J."/>
        </authorList>
    </citation>
    <scope>NUCLEOTIDE SEQUENCE</scope>
    <source>
        <strain evidence="6">KU_S4_2022</strain>
        <tissue evidence="6">Muscle</tissue>
    </source>
</reference>
<evidence type="ECO:0000256" key="2">
    <source>
        <dbReference type="ARBA" id="ARBA00022741"/>
    </source>
</evidence>
<dbReference type="GO" id="GO:0016020">
    <property type="term" value="C:membrane"/>
    <property type="evidence" value="ECO:0007669"/>
    <property type="project" value="InterPro"/>
</dbReference>
<dbReference type="Pfam" id="PF05049">
    <property type="entry name" value="IIGP"/>
    <property type="match status" value="1"/>
</dbReference>
<dbReference type="InterPro" id="IPR007743">
    <property type="entry name" value="Immunity-related_GTPase-like"/>
</dbReference>
<keyword evidence="3" id="KW-0378">Hydrolase</keyword>
<dbReference type="InterPro" id="IPR051515">
    <property type="entry name" value="IRG"/>
</dbReference>
<keyword evidence="2" id="KW-0547">Nucleotide-binding</keyword>
<feature type="domain" description="IRG-type G" evidence="5">
    <location>
        <begin position="35"/>
        <end position="215"/>
    </location>
</feature>
<accession>A0A9Q0DAL1</accession>
<evidence type="ECO:0000256" key="3">
    <source>
        <dbReference type="ARBA" id="ARBA00022801"/>
    </source>
</evidence>
<dbReference type="PANTHER" id="PTHR32341:SF10">
    <property type="entry name" value="INTERFERON-INDUCIBLE GTPASE 5"/>
    <property type="match status" value="1"/>
</dbReference>
<evidence type="ECO:0000259" key="5">
    <source>
        <dbReference type="PROSITE" id="PS51716"/>
    </source>
</evidence>
<gene>
    <name evidence="6" type="ORF">NHX12_017167</name>
</gene>
<dbReference type="InterPro" id="IPR030385">
    <property type="entry name" value="G_IRG_dom"/>
</dbReference>
<dbReference type="Proteomes" id="UP001148018">
    <property type="component" value="Unassembled WGS sequence"/>
</dbReference>
<comment type="caution">
    <text evidence="6">The sequence shown here is derived from an EMBL/GenBank/DDBJ whole genome shotgun (WGS) entry which is preliminary data.</text>
</comment>
<dbReference type="PROSITE" id="PS51716">
    <property type="entry name" value="G_IRG"/>
    <property type="match status" value="1"/>
</dbReference>
<dbReference type="AlphaFoldDB" id="A0A9Q0DAL1"/>
<sequence>MESKFIEDVTRALDNNDIQLVASIAYKYLKDLDSIPLNIAVTGESGAGKSSFVNAFRGIDHEDERAAPTDVVETTMKPDPYPHPQYPNVTLWDLPGIGTLNFTADQYLKHVKLKKFDFFIIISAGRFRENHAKLAQEINKMGKRFYFIRTKIDSDLRNEKRKRKYNQENTLQEIREDCIQGLEKQGVTSPQVFLVFNFDLHLYDFPTLQETMERHLPSHKRDALILALLNICTCIQKKKE</sequence>
<keyword evidence="7" id="KW-1185">Reference proteome</keyword>
<keyword evidence="4" id="KW-0342">GTP-binding</keyword>
<protein>
    <recommendedName>
        <fullName evidence="5">IRG-type G domain-containing protein</fullName>
    </recommendedName>
</protein>
<proteinExistence type="inferred from homology"/>
<dbReference type="OrthoDB" id="422720at2759"/>
<dbReference type="CDD" id="cd04104">
    <property type="entry name" value="p47_IIGP_like"/>
    <property type="match status" value="1"/>
</dbReference>
<dbReference type="GO" id="GO:0016787">
    <property type="term" value="F:hydrolase activity"/>
    <property type="evidence" value="ECO:0007669"/>
    <property type="project" value="UniProtKB-KW"/>
</dbReference>